<dbReference type="EMBL" id="JBHSIS010000007">
    <property type="protein sequence ID" value="MFC4855434.1"/>
    <property type="molecule type" value="Genomic_DNA"/>
</dbReference>
<organism evidence="2 3">
    <name type="scientific">Actinophytocola glycyrrhizae</name>
    <dbReference type="NCBI Taxonomy" id="2044873"/>
    <lineage>
        <taxon>Bacteria</taxon>
        <taxon>Bacillati</taxon>
        <taxon>Actinomycetota</taxon>
        <taxon>Actinomycetes</taxon>
        <taxon>Pseudonocardiales</taxon>
        <taxon>Pseudonocardiaceae</taxon>
    </lineage>
</organism>
<sequence>MSTDEEQIVRRNQFRAACPGIGWEREQNKPATTIGGRSPRWQAARDPRQTPETPDEDTVIIRGTD</sequence>
<comment type="caution">
    <text evidence="2">The sequence shown here is derived from an EMBL/GenBank/DDBJ whole genome shotgun (WGS) entry which is preliminary data.</text>
</comment>
<reference evidence="3" key="1">
    <citation type="journal article" date="2019" name="Int. J. Syst. Evol. Microbiol.">
        <title>The Global Catalogue of Microorganisms (GCM) 10K type strain sequencing project: providing services to taxonomists for standard genome sequencing and annotation.</title>
        <authorList>
            <consortium name="The Broad Institute Genomics Platform"/>
            <consortium name="The Broad Institute Genome Sequencing Center for Infectious Disease"/>
            <person name="Wu L."/>
            <person name="Ma J."/>
        </authorList>
    </citation>
    <scope>NUCLEOTIDE SEQUENCE [LARGE SCALE GENOMIC DNA]</scope>
    <source>
        <strain evidence="3">ZS-22-S1</strain>
    </source>
</reference>
<keyword evidence="3" id="KW-1185">Reference proteome</keyword>
<gene>
    <name evidence="2" type="ORF">ACFPCV_18135</name>
</gene>
<evidence type="ECO:0000256" key="1">
    <source>
        <dbReference type="SAM" id="MobiDB-lite"/>
    </source>
</evidence>
<name>A0ABV9S3B5_9PSEU</name>
<dbReference type="Proteomes" id="UP001595859">
    <property type="component" value="Unassembled WGS sequence"/>
</dbReference>
<dbReference type="RefSeq" id="WP_378057379.1">
    <property type="nucleotide sequence ID" value="NZ_JBHSIS010000007.1"/>
</dbReference>
<evidence type="ECO:0000313" key="2">
    <source>
        <dbReference type="EMBL" id="MFC4855434.1"/>
    </source>
</evidence>
<evidence type="ECO:0000313" key="3">
    <source>
        <dbReference type="Proteomes" id="UP001595859"/>
    </source>
</evidence>
<protein>
    <submittedName>
        <fullName evidence="2">Uncharacterized protein</fullName>
    </submittedName>
</protein>
<proteinExistence type="predicted"/>
<feature type="region of interest" description="Disordered" evidence="1">
    <location>
        <begin position="24"/>
        <end position="65"/>
    </location>
</feature>
<accession>A0ABV9S3B5</accession>